<evidence type="ECO:0000313" key="1">
    <source>
        <dbReference type="EMBL" id="KAJ9652956.1"/>
    </source>
</evidence>
<proteinExistence type="predicted"/>
<reference evidence="1" key="1">
    <citation type="submission" date="2022-10" db="EMBL/GenBank/DDBJ databases">
        <title>Culturing micro-colonial fungi from biological soil crusts in the Mojave desert and describing Neophaeococcomyces mojavensis, and introducing the new genera and species Taxawa tesnikishii.</title>
        <authorList>
            <person name="Kurbessoian T."/>
            <person name="Stajich J.E."/>
        </authorList>
    </citation>
    <scope>NUCLEOTIDE SEQUENCE</scope>
    <source>
        <strain evidence="1">JES_112</strain>
    </source>
</reference>
<evidence type="ECO:0000313" key="2">
    <source>
        <dbReference type="Proteomes" id="UP001172386"/>
    </source>
</evidence>
<gene>
    <name evidence="1" type="ORF">H2198_007824</name>
</gene>
<accession>A0ACC2ZZ23</accession>
<organism evidence="1 2">
    <name type="scientific">Neophaeococcomyces mojaviensis</name>
    <dbReference type="NCBI Taxonomy" id="3383035"/>
    <lineage>
        <taxon>Eukaryota</taxon>
        <taxon>Fungi</taxon>
        <taxon>Dikarya</taxon>
        <taxon>Ascomycota</taxon>
        <taxon>Pezizomycotina</taxon>
        <taxon>Eurotiomycetes</taxon>
        <taxon>Chaetothyriomycetidae</taxon>
        <taxon>Chaetothyriales</taxon>
        <taxon>Chaetothyriales incertae sedis</taxon>
        <taxon>Neophaeococcomyces</taxon>
    </lineage>
</organism>
<protein>
    <submittedName>
        <fullName evidence="1">Uncharacterized protein</fullName>
    </submittedName>
</protein>
<keyword evidence="2" id="KW-1185">Reference proteome</keyword>
<dbReference type="EMBL" id="JAPDRQ010000175">
    <property type="protein sequence ID" value="KAJ9652956.1"/>
    <property type="molecule type" value="Genomic_DNA"/>
</dbReference>
<comment type="caution">
    <text evidence="1">The sequence shown here is derived from an EMBL/GenBank/DDBJ whole genome shotgun (WGS) entry which is preliminary data.</text>
</comment>
<name>A0ACC2ZZ23_9EURO</name>
<dbReference type="Proteomes" id="UP001172386">
    <property type="component" value="Unassembled WGS sequence"/>
</dbReference>
<sequence length="169" mass="18637">MRLHAFLPLLLSAITSTTASDSPSQLTTWEQIHQTLHTYPLAVDFKQASLYPQVFANDAFANYTGPLANLTGIDAIREGLMASVASLISQHQLGTTVIDIHDDGVSANSTTYFTATLFTLMPNQMGSRDYTILYGLYSDQLKLVQNEGWRISTRYLEFMAPNLGNLTLG</sequence>